<dbReference type="RefSeq" id="WP_053521309.1">
    <property type="nucleotide sequence ID" value="NZ_LHCF01000002.1"/>
</dbReference>
<evidence type="ECO:0000256" key="1">
    <source>
        <dbReference type="SAM" id="Phobius"/>
    </source>
</evidence>
<dbReference type="AlphaFoldDB" id="A0A0M1N0E1"/>
<gene>
    <name evidence="2" type="ORF">CPX_001329</name>
</gene>
<evidence type="ECO:0000313" key="3">
    <source>
        <dbReference type="Proteomes" id="UP000037386"/>
    </source>
</evidence>
<feature type="transmembrane region" description="Helical" evidence="1">
    <location>
        <begin position="38"/>
        <end position="60"/>
    </location>
</feature>
<feature type="transmembrane region" description="Helical" evidence="1">
    <location>
        <begin position="219"/>
        <end position="236"/>
    </location>
</feature>
<evidence type="ECO:0000313" key="2">
    <source>
        <dbReference type="EMBL" id="KOR75633.1"/>
    </source>
</evidence>
<name>A0A0M1N0E1_9MOLU</name>
<feature type="transmembrane region" description="Helical" evidence="1">
    <location>
        <begin position="162"/>
        <end position="178"/>
    </location>
</feature>
<feature type="transmembrane region" description="Helical" evidence="1">
    <location>
        <begin position="92"/>
        <end position="122"/>
    </location>
</feature>
<organism evidence="2 3">
    <name type="scientific">Candidatus Phytoplasma pruni</name>
    <dbReference type="NCBI Taxonomy" id="479893"/>
    <lineage>
        <taxon>Bacteria</taxon>
        <taxon>Bacillati</taxon>
        <taxon>Mycoplasmatota</taxon>
        <taxon>Mollicutes</taxon>
        <taxon>Acholeplasmatales</taxon>
        <taxon>Acholeplasmataceae</taxon>
        <taxon>Candidatus Phytoplasma</taxon>
        <taxon>16SrIII (X-disease group)</taxon>
    </lineage>
</organism>
<dbReference type="PATRIC" id="fig|479893.3.peg.108"/>
<reference evidence="3" key="1">
    <citation type="submission" date="2015-05" db="EMBL/GenBank/DDBJ databases">
        <title>Draft genome sequence of 'Candidatus Phytoplasma Pruni' strain CX, a plant pathogenic bacterium.</title>
        <authorList>
            <person name="Lee I.-M."/>
            <person name="Bottner-Parker K.D."/>
            <person name="Shao J."/>
            <person name="Gundersen-Rindal D.E."/>
            <person name="Zhao Y."/>
            <person name="Davis R.E."/>
        </authorList>
    </citation>
    <scope>NUCLEOTIDE SEQUENCE [LARGE SCALE GENOMIC DNA]</scope>
    <source>
        <strain evidence="3">CX</strain>
    </source>
</reference>
<sequence>MFLNVFFFMKLLAYSRIEREGRTDSAWLEEEKQEHKSVLWKLTFIFAGMMIMGLLVAILFHHNPNFNPKIKQSLSADWINNLKFLIYKGEDVLYLIAFVLLIIGFSLSFTSLYVILIFSFYFGAFFFGPRFLDFYNTVQQEKNFDAFVARTLFSQKALGVDFVRTLSIFIIMITVTLAKDFYMRPKVKHFIYNSFSVLIFVGFLSFVFGIDLIPQTRNISFVFRFFFLILATLGIIQDLDMVHKLSHRTIAAKNQSLIILGFLVSFATIFSFISVFIVEYPAIEQLASIFCNAFRNSS</sequence>
<feature type="transmembrane region" description="Helical" evidence="1">
    <location>
        <begin position="257"/>
        <end position="278"/>
    </location>
</feature>
<accession>A0A0M1N0E1</accession>
<protein>
    <submittedName>
        <fullName evidence="2">Uncharacterized protein</fullName>
    </submittedName>
</protein>
<dbReference type="EMBL" id="LHCF01000002">
    <property type="protein sequence ID" value="KOR75633.1"/>
    <property type="molecule type" value="Genomic_DNA"/>
</dbReference>
<keyword evidence="1" id="KW-0472">Membrane</keyword>
<proteinExistence type="predicted"/>
<dbReference type="Proteomes" id="UP000037386">
    <property type="component" value="Unassembled WGS sequence"/>
</dbReference>
<comment type="caution">
    <text evidence="2">The sequence shown here is derived from an EMBL/GenBank/DDBJ whole genome shotgun (WGS) entry which is preliminary data.</text>
</comment>
<keyword evidence="1" id="KW-0812">Transmembrane</keyword>
<feature type="transmembrane region" description="Helical" evidence="1">
    <location>
        <begin position="190"/>
        <end position="213"/>
    </location>
</feature>
<keyword evidence="1" id="KW-1133">Transmembrane helix</keyword>